<organism evidence="3 4">
    <name type="scientific">Lacipirellula limnantheis</name>
    <dbReference type="NCBI Taxonomy" id="2528024"/>
    <lineage>
        <taxon>Bacteria</taxon>
        <taxon>Pseudomonadati</taxon>
        <taxon>Planctomycetota</taxon>
        <taxon>Planctomycetia</taxon>
        <taxon>Pirellulales</taxon>
        <taxon>Lacipirellulaceae</taxon>
        <taxon>Lacipirellula</taxon>
    </lineage>
</organism>
<evidence type="ECO:0000313" key="4">
    <source>
        <dbReference type="Proteomes" id="UP000317909"/>
    </source>
</evidence>
<dbReference type="Pfam" id="PF07963">
    <property type="entry name" value="N_methyl"/>
    <property type="match status" value="1"/>
</dbReference>
<dbReference type="Gene3D" id="3.30.700.10">
    <property type="entry name" value="Glycoprotein, Type 4 Pilin"/>
    <property type="match status" value="1"/>
</dbReference>
<dbReference type="RefSeq" id="WP_168206800.1">
    <property type="nucleotide sequence ID" value="NZ_CP036339.1"/>
</dbReference>
<dbReference type="KEGG" id="llh:I41_22110"/>
<evidence type="ECO:0000256" key="1">
    <source>
        <dbReference type="SAM" id="MobiDB-lite"/>
    </source>
</evidence>
<dbReference type="EMBL" id="CP036339">
    <property type="protein sequence ID" value="QDT73022.1"/>
    <property type="molecule type" value="Genomic_DNA"/>
</dbReference>
<dbReference type="InterPro" id="IPR027558">
    <property type="entry name" value="Pre_pil_HX9DG_C"/>
</dbReference>
<dbReference type="InterPro" id="IPR011453">
    <property type="entry name" value="DUF1559"/>
</dbReference>
<dbReference type="NCBIfam" id="TIGR02532">
    <property type="entry name" value="IV_pilin_GFxxxE"/>
    <property type="match status" value="1"/>
</dbReference>
<dbReference type="PANTHER" id="PTHR30093:SF2">
    <property type="entry name" value="TYPE II SECRETION SYSTEM PROTEIN H"/>
    <property type="match status" value="1"/>
</dbReference>
<dbReference type="Proteomes" id="UP000317909">
    <property type="component" value="Chromosome"/>
</dbReference>
<feature type="region of interest" description="Disordered" evidence="1">
    <location>
        <begin position="248"/>
        <end position="275"/>
    </location>
</feature>
<name>A0A517TXC4_9BACT</name>
<protein>
    <recommendedName>
        <fullName evidence="2">DUF1559 domain-containing protein</fullName>
    </recommendedName>
</protein>
<dbReference type="AlphaFoldDB" id="A0A517TXC4"/>
<dbReference type="PANTHER" id="PTHR30093">
    <property type="entry name" value="GENERAL SECRETION PATHWAY PROTEIN G"/>
    <property type="match status" value="1"/>
</dbReference>
<reference evidence="3 4" key="1">
    <citation type="submission" date="2019-02" db="EMBL/GenBank/DDBJ databases">
        <title>Deep-cultivation of Planctomycetes and their phenomic and genomic characterization uncovers novel biology.</title>
        <authorList>
            <person name="Wiegand S."/>
            <person name="Jogler M."/>
            <person name="Boedeker C."/>
            <person name="Pinto D."/>
            <person name="Vollmers J."/>
            <person name="Rivas-Marin E."/>
            <person name="Kohn T."/>
            <person name="Peeters S.H."/>
            <person name="Heuer A."/>
            <person name="Rast P."/>
            <person name="Oberbeckmann S."/>
            <person name="Bunk B."/>
            <person name="Jeske O."/>
            <person name="Meyerdierks A."/>
            <person name="Storesund J.E."/>
            <person name="Kallscheuer N."/>
            <person name="Luecker S."/>
            <person name="Lage O.M."/>
            <person name="Pohl T."/>
            <person name="Merkel B.J."/>
            <person name="Hornburger P."/>
            <person name="Mueller R.-W."/>
            <person name="Bruemmer F."/>
            <person name="Labrenz M."/>
            <person name="Spormann A.M."/>
            <person name="Op den Camp H."/>
            <person name="Overmann J."/>
            <person name="Amann R."/>
            <person name="Jetten M.S.M."/>
            <person name="Mascher T."/>
            <person name="Medema M.H."/>
            <person name="Devos D.P."/>
            <person name="Kaster A.-K."/>
            <person name="Ovreas L."/>
            <person name="Rohde M."/>
            <person name="Galperin M.Y."/>
            <person name="Jogler C."/>
        </authorList>
    </citation>
    <scope>NUCLEOTIDE SEQUENCE [LARGE SCALE GENOMIC DNA]</scope>
    <source>
        <strain evidence="3 4">I41</strain>
    </source>
</reference>
<dbReference type="InterPro" id="IPR045584">
    <property type="entry name" value="Pilin-like"/>
</dbReference>
<keyword evidence="4" id="KW-1185">Reference proteome</keyword>
<dbReference type="NCBIfam" id="TIGR04294">
    <property type="entry name" value="pre_pil_HX9DG"/>
    <property type="match status" value="1"/>
</dbReference>
<dbReference type="InterPro" id="IPR012902">
    <property type="entry name" value="N_methyl_site"/>
</dbReference>
<feature type="compositionally biased region" description="Basic and acidic residues" evidence="1">
    <location>
        <begin position="248"/>
        <end position="268"/>
    </location>
</feature>
<sequence>MVCSFRSHLRRRSRPAFTLVELLVVIAIIGVLVALLLPAVQAAREAARRSQCANNLRQVGLALLNYESGTKHLPPGALMLEGSAWSIYLLPFIEETNAKNLATIGESDAGNFQWGNPGGPYQDAAQLGNNLRNVRVIETPIETYRCPSAGMPEQQLDVSADNYYVMKRAPVSYIGVATGLQARQYDSGATYFLCGEANPPANPYYEGADGVLYGIRNGDKSDKGVPLKRIEDGTSNTAMVGEALHDWKTQEDTGSVAEKKEGSRKDHWWGGSDDVDTDPASDLSEFLGSTAVAINLQESPAVHQQWCASPDSTQCQSLQLGFGSEHPGSTHMAFADGHVESLNEDIDALTWSNYGTRASQVLDTGAVRR</sequence>
<feature type="domain" description="DUF1559" evidence="2">
    <location>
        <begin position="41"/>
        <end position="348"/>
    </location>
</feature>
<accession>A0A517TXC4</accession>
<evidence type="ECO:0000259" key="2">
    <source>
        <dbReference type="Pfam" id="PF07596"/>
    </source>
</evidence>
<proteinExistence type="predicted"/>
<dbReference type="SUPFAM" id="SSF54523">
    <property type="entry name" value="Pili subunits"/>
    <property type="match status" value="1"/>
</dbReference>
<dbReference type="Pfam" id="PF07596">
    <property type="entry name" value="SBP_bac_10"/>
    <property type="match status" value="1"/>
</dbReference>
<gene>
    <name evidence="3" type="ORF">I41_22110</name>
</gene>
<evidence type="ECO:0000313" key="3">
    <source>
        <dbReference type="EMBL" id="QDT73022.1"/>
    </source>
</evidence>